<dbReference type="KEGG" id="hro:HELRODRAFT_173445"/>
<accession>T1F6U2</accession>
<dbReference type="EMBL" id="AMQM01004538">
    <property type="status" value="NOT_ANNOTATED_CDS"/>
    <property type="molecule type" value="Genomic_DNA"/>
</dbReference>
<dbReference type="Proteomes" id="UP000015101">
    <property type="component" value="Unassembled WGS sequence"/>
</dbReference>
<dbReference type="EMBL" id="KB096590">
    <property type="protein sequence ID" value="ESO03744.1"/>
    <property type="molecule type" value="Genomic_DNA"/>
</dbReference>
<feature type="signal peptide" evidence="1">
    <location>
        <begin position="1"/>
        <end position="19"/>
    </location>
</feature>
<keyword evidence="1" id="KW-0732">Signal</keyword>
<evidence type="ECO:0000313" key="4">
    <source>
        <dbReference type="Proteomes" id="UP000015101"/>
    </source>
</evidence>
<dbReference type="EnsemblMetazoa" id="HelroT173445">
    <property type="protein sequence ID" value="HelroP173445"/>
    <property type="gene ID" value="HelroG173445"/>
</dbReference>
<dbReference type="GeneID" id="20204541"/>
<evidence type="ECO:0000313" key="2">
    <source>
        <dbReference type="EMBL" id="ESO03744.1"/>
    </source>
</evidence>
<organism evidence="3 4">
    <name type="scientific">Helobdella robusta</name>
    <name type="common">Californian leech</name>
    <dbReference type="NCBI Taxonomy" id="6412"/>
    <lineage>
        <taxon>Eukaryota</taxon>
        <taxon>Metazoa</taxon>
        <taxon>Spiralia</taxon>
        <taxon>Lophotrochozoa</taxon>
        <taxon>Annelida</taxon>
        <taxon>Clitellata</taxon>
        <taxon>Hirudinea</taxon>
        <taxon>Rhynchobdellida</taxon>
        <taxon>Glossiphoniidae</taxon>
        <taxon>Helobdella</taxon>
    </lineage>
</organism>
<dbReference type="InParanoid" id="T1F6U2"/>
<dbReference type="CTD" id="20204541"/>
<dbReference type="HOGENOM" id="CLU_2266609_0_0_1"/>
<protein>
    <submittedName>
        <fullName evidence="2 3">Uncharacterized protein</fullName>
    </submittedName>
</protein>
<reference evidence="2 4" key="2">
    <citation type="journal article" date="2013" name="Nature">
        <title>Insights into bilaterian evolution from three spiralian genomes.</title>
        <authorList>
            <person name="Simakov O."/>
            <person name="Marletaz F."/>
            <person name="Cho S.J."/>
            <person name="Edsinger-Gonzales E."/>
            <person name="Havlak P."/>
            <person name="Hellsten U."/>
            <person name="Kuo D.H."/>
            <person name="Larsson T."/>
            <person name="Lv J."/>
            <person name="Arendt D."/>
            <person name="Savage R."/>
            <person name="Osoegawa K."/>
            <person name="de Jong P."/>
            <person name="Grimwood J."/>
            <person name="Chapman J.A."/>
            <person name="Shapiro H."/>
            <person name="Aerts A."/>
            <person name="Otillar R.P."/>
            <person name="Terry A.Y."/>
            <person name="Boore J.L."/>
            <person name="Grigoriev I.V."/>
            <person name="Lindberg D.R."/>
            <person name="Seaver E.C."/>
            <person name="Weisblat D.A."/>
            <person name="Putnam N.H."/>
            <person name="Rokhsar D.S."/>
        </authorList>
    </citation>
    <scope>NUCLEOTIDE SEQUENCE</scope>
</reference>
<reference evidence="4" key="1">
    <citation type="submission" date="2012-12" db="EMBL/GenBank/DDBJ databases">
        <authorList>
            <person name="Hellsten U."/>
            <person name="Grimwood J."/>
            <person name="Chapman J.A."/>
            <person name="Shapiro H."/>
            <person name="Aerts A."/>
            <person name="Otillar R.P."/>
            <person name="Terry A.Y."/>
            <person name="Boore J.L."/>
            <person name="Simakov O."/>
            <person name="Marletaz F."/>
            <person name="Cho S.-J."/>
            <person name="Edsinger-Gonzales E."/>
            <person name="Havlak P."/>
            <person name="Kuo D.-H."/>
            <person name="Larsson T."/>
            <person name="Lv J."/>
            <person name="Arendt D."/>
            <person name="Savage R."/>
            <person name="Osoegawa K."/>
            <person name="de Jong P."/>
            <person name="Lindberg D.R."/>
            <person name="Seaver E.C."/>
            <person name="Weisblat D.A."/>
            <person name="Putnam N.H."/>
            <person name="Grigoriev I.V."/>
            <person name="Rokhsar D.S."/>
        </authorList>
    </citation>
    <scope>NUCLEOTIDE SEQUENCE</scope>
</reference>
<evidence type="ECO:0000313" key="3">
    <source>
        <dbReference type="EnsemblMetazoa" id="HelroP173445"/>
    </source>
</evidence>
<dbReference type="RefSeq" id="XP_009018301.1">
    <property type="nucleotide sequence ID" value="XM_009020053.1"/>
</dbReference>
<feature type="chain" id="PRO_5010980287" evidence="1">
    <location>
        <begin position="20"/>
        <end position="103"/>
    </location>
</feature>
<evidence type="ECO:0000256" key="1">
    <source>
        <dbReference type="SAM" id="SignalP"/>
    </source>
</evidence>
<name>T1F6U2_HELRO</name>
<keyword evidence="4" id="KW-1185">Reference proteome</keyword>
<proteinExistence type="predicted"/>
<sequence length="103" mass="11743">MMKLLVFLTLMFIINVVCSLDNYDNEVICLLYVLYPKHCKIFLEAGLGKLRPTKLFYAAEDLRLKRGLKEIFDKVKEKGKVVADDVKKFVVGVMSAVLKSGKK</sequence>
<reference evidence="3" key="3">
    <citation type="submission" date="2015-06" db="UniProtKB">
        <authorList>
            <consortium name="EnsemblMetazoa"/>
        </authorList>
    </citation>
    <scope>IDENTIFICATION</scope>
</reference>
<gene>
    <name evidence="3" type="primary">20204541</name>
    <name evidence="2" type="ORF">HELRODRAFT_173445</name>
</gene>
<dbReference type="AlphaFoldDB" id="T1F6U2"/>